<dbReference type="EMBL" id="OVEO01000007">
    <property type="protein sequence ID" value="SPQ97040.1"/>
    <property type="molecule type" value="Genomic_DNA"/>
</dbReference>
<organism evidence="1 2">
    <name type="scientific">Plasmodiophora brassicae</name>
    <name type="common">Clubroot disease agent</name>
    <dbReference type="NCBI Taxonomy" id="37360"/>
    <lineage>
        <taxon>Eukaryota</taxon>
        <taxon>Sar</taxon>
        <taxon>Rhizaria</taxon>
        <taxon>Endomyxa</taxon>
        <taxon>Phytomyxea</taxon>
        <taxon>Plasmodiophorida</taxon>
        <taxon>Plasmodiophoridae</taxon>
        <taxon>Plasmodiophora</taxon>
    </lineage>
</organism>
<keyword evidence="1" id="KW-0496">Mitochondrion</keyword>
<name>A0A3P3YAK9_PLABS</name>
<evidence type="ECO:0000313" key="2">
    <source>
        <dbReference type="Proteomes" id="UP000290189"/>
    </source>
</evidence>
<gene>
    <name evidence="1" type="ORF">PLBR_LOCUS4255</name>
</gene>
<accession>A0A3P3YAK9</accession>
<geneLocation type="mitochondrion" evidence="1"/>
<reference evidence="1 2" key="1">
    <citation type="submission" date="2018-03" db="EMBL/GenBank/DDBJ databases">
        <authorList>
            <person name="Fogelqvist J."/>
        </authorList>
    </citation>
    <scope>NUCLEOTIDE SEQUENCE [LARGE SCALE GENOMIC DNA]</scope>
</reference>
<protein>
    <submittedName>
        <fullName evidence="1">Uncharacterized protein</fullName>
    </submittedName>
</protein>
<dbReference type="Proteomes" id="UP000290189">
    <property type="component" value="Unassembled WGS sequence"/>
</dbReference>
<sequence length="203" mass="22029">MRAVVATESSHRRDAMTCLPTLSEPKPTSLPTMGNGQHADLTTIRRSGQLPSRSRTHCDHNTSCWMPAVALALLSASAARPGEGAPAVVCRLPFNISTCRAAVISARTDGILSRYLLANERASRRCRNSVTIARRSASSVIVLGLRREVLTVRSRKATAPVVECVQFWLAASIYRENVINEAAIRLALMTETLFPIAMPSSCL</sequence>
<proteinExistence type="predicted"/>
<evidence type="ECO:0000313" key="1">
    <source>
        <dbReference type="EMBL" id="SPQ97040.1"/>
    </source>
</evidence>
<dbReference type="AlphaFoldDB" id="A0A3P3YAK9"/>